<gene>
    <name evidence="1" type="ORF">MSZNOR_1286</name>
</gene>
<reference evidence="1 2" key="1">
    <citation type="submission" date="2023-03" db="EMBL/GenBank/DDBJ databases">
        <authorList>
            <person name="Pearce D."/>
        </authorList>
    </citation>
    <scope>NUCLEOTIDE SEQUENCE [LARGE SCALE GENOMIC DNA]</scope>
    <source>
        <strain evidence="1">Msz</strain>
    </source>
</reference>
<accession>A0ABM9HZ51</accession>
<keyword evidence="2" id="KW-1185">Reference proteome</keyword>
<proteinExistence type="predicted"/>
<dbReference type="Proteomes" id="UP001162030">
    <property type="component" value="Chromosome"/>
</dbReference>
<evidence type="ECO:0000313" key="1">
    <source>
        <dbReference type="EMBL" id="CAI8784577.1"/>
    </source>
</evidence>
<evidence type="ECO:0000313" key="2">
    <source>
        <dbReference type="Proteomes" id="UP001162030"/>
    </source>
</evidence>
<organism evidence="1 2">
    <name type="scientific">Methylocaldum szegediense</name>
    <dbReference type="NCBI Taxonomy" id="73780"/>
    <lineage>
        <taxon>Bacteria</taxon>
        <taxon>Pseudomonadati</taxon>
        <taxon>Pseudomonadota</taxon>
        <taxon>Gammaproteobacteria</taxon>
        <taxon>Methylococcales</taxon>
        <taxon>Methylococcaceae</taxon>
        <taxon>Methylocaldum</taxon>
    </lineage>
</organism>
<sequence length="92" mass="9464">MVAEQETKVLGFVLMHMSDRIGRIGYDADGKAVFVIASITAGSGAVAAGDGLDVGMTGIGPEGHAFEIYGYGINYSGASAAGSQGQRRKRQP</sequence>
<name>A0ABM9HZ51_9GAMM</name>
<protein>
    <submittedName>
        <fullName evidence="1">Uncharacterized protein</fullName>
    </submittedName>
</protein>
<dbReference type="EMBL" id="OX458333">
    <property type="protein sequence ID" value="CAI8784577.1"/>
    <property type="molecule type" value="Genomic_DNA"/>
</dbReference>